<dbReference type="InterPro" id="IPR001478">
    <property type="entry name" value="PDZ"/>
</dbReference>
<dbReference type="PRINTS" id="PR00625">
    <property type="entry name" value="JDOMAIN"/>
</dbReference>
<organism evidence="4">
    <name type="scientific">Octactis speculum</name>
    <dbReference type="NCBI Taxonomy" id="3111310"/>
    <lineage>
        <taxon>Eukaryota</taxon>
        <taxon>Sar</taxon>
        <taxon>Stramenopiles</taxon>
        <taxon>Ochrophyta</taxon>
        <taxon>Dictyochophyceae</taxon>
        <taxon>Dictyochales</taxon>
        <taxon>Dictyochaceae</taxon>
        <taxon>Octactis</taxon>
    </lineage>
</organism>
<dbReference type="InterPro" id="IPR001623">
    <property type="entry name" value="DnaJ_domain"/>
</dbReference>
<reference evidence="4" key="1">
    <citation type="submission" date="2021-01" db="EMBL/GenBank/DDBJ databases">
        <authorList>
            <person name="Corre E."/>
            <person name="Pelletier E."/>
            <person name="Niang G."/>
            <person name="Scheremetjew M."/>
            <person name="Finn R."/>
            <person name="Kale V."/>
            <person name="Holt S."/>
            <person name="Cochrane G."/>
            <person name="Meng A."/>
            <person name="Brown T."/>
            <person name="Cohen L."/>
        </authorList>
    </citation>
    <scope>NUCLEOTIDE SEQUENCE</scope>
    <source>
        <strain evidence="4">CCMP1381</strain>
    </source>
</reference>
<name>A0A7S2GM86_9STRA</name>
<dbReference type="SMART" id="SM00271">
    <property type="entry name" value="DnaJ"/>
    <property type="match status" value="1"/>
</dbReference>
<evidence type="ECO:0000259" key="3">
    <source>
        <dbReference type="PROSITE" id="PS50106"/>
    </source>
</evidence>
<accession>A0A7S2GM86</accession>
<feature type="domain" description="PDZ" evidence="3">
    <location>
        <begin position="91"/>
        <end position="159"/>
    </location>
</feature>
<protein>
    <recommendedName>
        <fullName evidence="5">J domain-containing protein</fullName>
    </recommendedName>
</protein>
<feature type="domain" description="J" evidence="2">
    <location>
        <begin position="19"/>
        <end position="72"/>
    </location>
</feature>
<dbReference type="Gene3D" id="1.10.287.110">
    <property type="entry name" value="DnaJ domain"/>
    <property type="match status" value="1"/>
</dbReference>
<dbReference type="GO" id="GO:0005737">
    <property type="term" value="C:cytoplasm"/>
    <property type="evidence" value="ECO:0007669"/>
    <property type="project" value="TreeGrafter"/>
</dbReference>
<dbReference type="PANTHER" id="PTHR43096">
    <property type="entry name" value="DNAJ HOMOLOG 1, MITOCHONDRIAL-RELATED"/>
    <property type="match status" value="1"/>
</dbReference>
<proteinExistence type="predicted"/>
<dbReference type="SMART" id="SM00228">
    <property type="entry name" value="PDZ"/>
    <property type="match status" value="1"/>
</dbReference>
<evidence type="ECO:0000259" key="2">
    <source>
        <dbReference type="PROSITE" id="PS50076"/>
    </source>
</evidence>
<dbReference type="PROSITE" id="PS50076">
    <property type="entry name" value="DNAJ_2"/>
    <property type="match status" value="1"/>
</dbReference>
<dbReference type="CDD" id="cd00136">
    <property type="entry name" value="PDZ_canonical"/>
    <property type="match status" value="1"/>
</dbReference>
<dbReference type="Pfam" id="PF00226">
    <property type="entry name" value="DnaJ"/>
    <property type="match status" value="1"/>
</dbReference>
<evidence type="ECO:0000313" key="4">
    <source>
        <dbReference type="EMBL" id="CAD9456588.1"/>
    </source>
</evidence>
<dbReference type="GO" id="GO:0051082">
    <property type="term" value="F:unfolded protein binding"/>
    <property type="evidence" value="ECO:0007669"/>
    <property type="project" value="TreeGrafter"/>
</dbReference>
<dbReference type="AlphaFoldDB" id="A0A7S2GM86"/>
<keyword evidence="1" id="KW-0143">Chaperone</keyword>
<dbReference type="SUPFAM" id="SSF50156">
    <property type="entry name" value="PDZ domain-like"/>
    <property type="match status" value="1"/>
</dbReference>
<dbReference type="InterPro" id="IPR036869">
    <property type="entry name" value="J_dom_sf"/>
</dbReference>
<dbReference type="GO" id="GO:0042026">
    <property type="term" value="P:protein refolding"/>
    <property type="evidence" value="ECO:0007669"/>
    <property type="project" value="TreeGrafter"/>
</dbReference>
<evidence type="ECO:0008006" key="5">
    <source>
        <dbReference type="Google" id="ProtNLM"/>
    </source>
</evidence>
<sequence>MEAVGEASLQALTEFRAAPYLEVLGLDMSATLKEIKKKYRKLALKMHPDKGGDPDTFLKLTEAYEMMTTLKDVMGDGAMMMDHDTVVNEIEVQIQRSPGDLGFGVTLFRDEEENGVTYVKRVAGLTEIQGSVKVGDILVRVDGVPIKGISFPEVMNKFKVVPTGNVVTLRLLRTEDSGIARDSDVQEMEGNGSTEAVDVISTRELGKVMDCLKIGDAESVRDLPYGITQNPAVIREEDATVGAEKITGDQVSCSKTGGAEAVDEPDEEIISNRRLSMPSVLLDREEDEETDGNIVEPSPQKRKSSVLDLDLMYTDFVNEKEPITSSSLLDEDIQWLKSELVRIKDDIKGHNAHRLKSELAEVRTELKELKQHVLAEHKTGGGGVSLGGYSLAKVFFVAATAQLMVTVMLSTWRPSWLQSCFSNS</sequence>
<dbReference type="PANTHER" id="PTHR43096:SF52">
    <property type="entry name" value="DNAJ HOMOLOG 1, MITOCHONDRIAL-RELATED"/>
    <property type="match status" value="1"/>
</dbReference>
<dbReference type="SUPFAM" id="SSF46565">
    <property type="entry name" value="Chaperone J-domain"/>
    <property type="match status" value="1"/>
</dbReference>
<gene>
    <name evidence="4" type="ORF">DSPE1174_LOCUS23049</name>
</gene>
<dbReference type="EMBL" id="HBGS01044691">
    <property type="protein sequence ID" value="CAD9456588.1"/>
    <property type="molecule type" value="Transcribed_RNA"/>
</dbReference>
<dbReference type="InterPro" id="IPR036034">
    <property type="entry name" value="PDZ_sf"/>
</dbReference>
<evidence type="ECO:0000256" key="1">
    <source>
        <dbReference type="ARBA" id="ARBA00023186"/>
    </source>
</evidence>
<dbReference type="Gene3D" id="2.30.42.10">
    <property type="match status" value="1"/>
</dbReference>
<dbReference type="PROSITE" id="PS50106">
    <property type="entry name" value="PDZ"/>
    <property type="match status" value="1"/>
</dbReference>
<dbReference type="CDD" id="cd06257">
    <property type="entry name" value="DnaJ"/>
    <property type="match status" value="1"/>
</dbReference>